<dbReference type="PROSITE" id="PS50089">
    <property type="entry name" value="ZF_RING_2"/>
    <property type="match status" value="1"/>
</dbReference>
<evidence type="ECO:0000313" key="7">
    <source>
        <dbReference type="EMBL" id="CAI2376442.1"/>
    </source>
</evidence>
<sequence>MECELCFLEFDDQNRVPKCLKNCGHTFCERCIMAMWKNFKITCPLCRTVMKIDSPKDIPCTNYSLYILSDHIKGKEKLKMMQEKYQAEDPLMFYNVKEQIGDLQLTKITDEELVYVKKNNEEEIRRERVDKLKVKPVKDCYVFTTDSYLSQFFYPHIARTRFRFLTKKLSLCTHKYSCFERCVRICIKTFGGYSLYKIIRFWGHETKEGEDPPNESIFDLYGLILLLLTGVYLYDSCMHSLIFNYKDRKKRLGQL</sequence>
<reference evidence="7" key="1">
    <citation type="submission" date="2023-07" db="EMBL/GenBank/DDBJ databases">
        <authorList>
            <consortium name="AG Swart"/>
            <person name="Singh M."/>
            <person name="Singh A."/>
            <person name="Seah K."/>
            <person name="Emmerich C."/>
        </authorList>
    </citation>
    <scope>NUCLEOTIDE SEQUENCE</scope>
    <source>
        <strain evidence="7">DP1</strain>
    </source>
</reference>
<evidence type="ECO:0000259" key="6">
    <source>
        <dbReference type="PROSITE" id="PS50089"/>
    </source>
</evidence>
<keyword evidence="1" id="KW-0479">Metal-binding</keyword>
<dbReference type="PANTHER" id="PTHR47156">
    <property type="entry name" value="PROTEIN CBG20824"/>
    <property type="match status" value="1"/>
</dbReference>
<dbReference type="PROSITE" id="PS00518">
    <property type="entry name" value="ZF_RING_1"/>
    <property type="match status" value="1"/>
</dbReference>
<dbReference type="SUPFAM" id="SSF57850">
    <property type="entry name" value="RING/U-box"/>
    <property type="match status" value="1"/>
</dbReference>
<proteinExistence type="predicted"/>
<keyword evidence="8" id="KW-1185">Reference proteome</keyword>
<dbReference type="PANTHER" id="PTHR47156:SF10">
    <property type="entry name" value="E3 UBIQUITIN-PROTEIN LIGASE TRIM-21-RELATED"/>
    <property type="match status" value="1"/>
</dbReference>
<dbReference type="InterPro" id="IPR013083">
    <property type="entry name" value="Znf_RING/FYVE/PHD"/>
</dbReference>
<accession>A0AAD1XPJ0</accession>
<evidence type="ECO:0000256" key="2">
    <source>
        <dbReference type="ARBA" id="ARBA00022771"/>
    </source>
</evidence>
<evidence type="ECO:0000256" key="1">
    <source>
        <dbReference type="ARBA" id="ARBA00022723"/>
    </source>
</evidence>
<keyword evidence="5" id="KW-1133">Transmembrane helix</keyword>
<dbReference type="InterPro" id="IPR001841">
    <property type="entry name" value="Znf_RING"/>
</dbReference>
<dbReference type="GO" id="GO:0008270">
    <property type="term" value="F:zinc ion binding"/>
    <property type="evidence" value="ECO:0007669"/>
    <property type="project" value="UniProtKB-KW"/>
</dbReference>
<organism evidence="7 8">
    <name type="scientific">Euplotes crassus</name>
    <dbReference type="NCBI Taxonomy" id="5936"/>
    <lineage>
        <taxon>Eukaryota</taxon>
        <taxon>Sar</taxon>
        <taxon>Alveolata</taxon>
        <taxon>Ciliophora</taxon>
        <taxon>Intramacronucleata</taxon>
        <taxon>Spirotrichea</taxon>
        <taxon>Hypotrichia</taxon>
        <taxon>Euplotida</taxon>
        <taxon>Euplotidae</taxon>
        <taxon>Moneuplotes</taxon>
    </lineage>
</organism>
<dbReference type="AlphaFoldDB" id="A0AAD1XPJ0"/>
<dbReference type="InterPro" id="IPR027370">
    <property type="entry name" value="Znf-RING_euk"/>
</dbReference>
<keyword evidence="5" id="KW-0812">Transmembrane</keyword>
<dbReference type="InterPro" id="IPR017907">
    <property type="entry name" value="Znf_RING_CS"/>
</dbReference>
<evidence type="ECO:0000256" key="5">
    <source>
        <dbReference type="SAM" id="Phobius"/>
    </source>
</evidence>
<dbReference type="Proteomes" id="UP001295684">
    <property type="component" value="Unassembled WGS sequence"/>
</dbReference>
<gene>
    <name evidence="7" type="ORF">ECRASSUSDP1_LOCUS17812</name>
</gene>
<dbReference type="SMART" id="SM00184">
    <property type="entry name" value="RING"/>
    <property type="match status" value="1"/>
</dbReference>
<evidence type="ECO:0000256" key="4">
    <source>
        <dbReference type="PROSITE-ProRule" id="PRU00175"/>
    </source>
</evidence>
<dbReference type="Pfam" id="PF13445">
    <property type="entry name" value="zf-RING_UBOX"/>
    <property type="match status" value="1"/>
</dbReference>
<feature type="transmembrane region" description="Helical" evidence="5">
    <location>
        <begin position="220"/>
        <end position="243"/>
    </location>
</feature>
<protein>
    <recommendedName>
        <fullName evidence="6">RING-type domain-containing protein</fullName>
    </recommendedName>
</protein>
<dbReference type="InterPro" id="IPR052667">
    <property type="entry name" value="E3_ubiquitin-ligase_RING"/>
</dbReference>
<keyword evidence="2 4" id="KW-0863">Zinc-finger</keyword>
<feature type="domain" description="RING-type" evidence="6">
    <location>
        <begin position="3"/>
        <end position="47"/>
    </location>
</feature>
<evidence type="ECO:0000256" key="3">
    <source>
        <dbReference type="ARBA" id="ARBA00022833"/>
    </source>
</evidence>
<keyword evidence="5" id="KW-0472">Membrane</keyword>
<name>A0AAD1XPJ0_EUPCR</name>
<evidence type="ECO:0000313" key="8">
    <source>
        <dbReference type="Proteomes" id="UP001295684"/>
    </source>
</evidence>
<dbReference type="EMBL" id="CAMPGE010018002">
    <property type="protein sequence ID" value="CAI2376442.1"/>
    <property type="molecule type" value="Genomic_DNA"/>
</dbReference>
<keyword evidence="3" id="KW-0862">Zinc</keyword>
<dbReference type="Gene3D" id="3.30.40.10">
    <property type="entry name" value="Zinc/RING finger domain, C3HC4 (zinc finger)"/>
    <property type="match status" value="1"/>
</dbReference>
<comment type="caution">
    <text evidence="7">The sequence shown here is derived from an EMBL/GenBank/DDBJ whole genome shotgun (WGS) entry which is preliminary data.</text>
</comment>